<organism evidence="13 14">
    <name type="scientific">Actinoplanes regularis</name>
    <dbReference type="NCBI Taxonomy" id="52697"/>
    <lineage>
        <taxon>Bacteria</taxon>
        <taxon>Bacillati</taxon>
        <taxon>Actinomycetota</taxon>
        <taxon>Actinomycetes</taxon>
        <taxon>Micromonosporales</taxon>
        <taxon>Micromonosporaceae</taxon>
        <taxon>Actinoplanes</taxon>
    </lineage>
</organism>
<dbReference type="InterPro" id="IPR000836">
    <property type="entry name" value="PRTase_dom"/>
</dbReference>
<dbReference type="InterPro" id="IPR029057">
    <property type="entry name" value="PRTase-like"/>
</dbReference>
<dbReference type="InterPro" id="IPR050054">
    <property type="entry name" value="UPRTase/APRTase"/>
</dbReference>
<evidence type="ECO:0000256" key="6">
    <source>
        <dbReference type="ARBA" id="ARBA00011893"/>
    </source>
</evidence>
<dbReference type="GO" id="GO:0005737">
    <property type="term" value="C:cytoplasm"/>
    <property type="evidence" value="ECO:0007669"/>
    <property type="project" value="UniProtKB-SubCell"/>
</dbReference>
<dbReference type="GO" id="GO:0002055">
    <property type="term" value="F:adenine binding"/>
    <property type="evidence" value="ECO:0007669"/>
    <property type="project" value="TreeGrafter"/>
</dbReference>
<evidence type="ECO:0000313" key="14">
    <source>
        <dbReference type="Proteomes" id="UP000198415"/>
    </source>
</evidence>
<comment type="pathway">
    <text evidence="4 11">Purine metabolism; AMP biosynthesis via salvage pathway; AMP from adenine: step 1/1.</text>
</comment>
<dbReference type="GO" id="GO:0016208">
    <property type="term" value="F:AMP binding"/>
    <property type="evidence" value="ECO:0007669"/>
    <property type="project" value="TreeGrafter"/>
</dbReference>
<dbReference type="NCBIfam" id="TIGR01090">
    <property type="entry name" value="apt"/>
    <property type="match status" value="1"/>
</dbReference>
<dbReference type="GO" id="GO:0006168">
    <property type="term" value="P:adenine salvage"/>
    <property type="evidence" value="ECO:0007669"/>
    <property type="project" value="InterPro"/>
</dbReference>
<feature type="domain" description="Phosphoribosyltransferase" evidence="12">
    <location>
        <begin position="78"/>
        <end position="183"/>
    </location>
</feature>
<dbReference type="NCBIfam" id="NF002636">
    <property type="entry name" value="PRK02304.1-5"/>
    <property type="match status" value="1"/>
</dbReference>
<evidence type="ECO:0000256" key="10">
    <source>
        <dbReference type="ARBA" id="ARBA00022726"/>
    </source>
</evidence>
<gene>
    <name evidence="11" type="primary">apt</name>
    <name evidence="13" type="ORF">SAMN06264365_115161</name>
</gene>
<comment type="subunit">
    <text evidence="11">Homodimer.</text>
</comment>
<dbReference type="PANTHER" id="PTHR32315:SF3">
    <property type="entry name" value="ADENINE PHOSPHORIBOSYLTRANSFERASE"/>
    <property type="match status" value="1"/>
</dbReference>
<reference evidence="13 14" key="1">
    <citation type="submission" date="2017-06" db="EMBL/GenBank/DDBJ databases">
        <authorList>
            <person name="Kim H.J."/>
            <person name="Triplett B.A."/>
        </authorList>
    </citation>
    <scope>NUCLEOTIDE SEQUENCE [LARGE SCALE GENOMIC DNA]</scope>
    <source>
        <strain evidence="13 14">DSM 43151</strain>
    </source>
</reference>
<dbReference type="UniPathway" id="UPA00588">
    <property type="reaction ID" value="UER00646"/>
</dbReference>
<proteinExistence type="inferred from homology"/>
<dbReference type="EMBL" id="FZNR01000015">
    <property type="protein sequence ID" value="SNS43522.1"/>
    <property type="molecule type" value="Genomic_DNA"/>
</dbReference>
<dbReference type="GO" id="GO:0044209">
    <property type="term" value="P:AMP salvage"/>
    <property type="evidence" value="ECO:0007669"/>
    <property type="project" value="UniProtKB-UniRule"/>
</dbReference>
<evidence type="ECO:0000256" key="5">
    <source>
        <dbReference type="ARBA" id="ARBA00008391"/>
    </source>
</evidence>
<dbReference type="HAMAP" id="MF_00004">
    <property type="entry name" value="Aden_phosphoribosyltr"/>
    <property type="match status" value="1"/>
</dbReference>
<dbReference type="Pfam" id="PF00156">
    <property type="entry name" value="Pribosyltran"/>
    <property type="match status" value="1"/>
</dbReference>
<comment type="function">
    <text evidence="2 11">Catalyzes a salvage reaction resulting in the formation of AMP, that is energically less costly than de novo synthesis.</text>
</comment>
<dbReference type="GO" id="GO:0006166">
    <property type="term" value="P:purine ribonucleoside salvage"/>
    <property type="evidence" value="ECO:0007669"/>
    <property type="project" value="UniProtKB-UniRule"/>
</dbReference>
<dbReference type="PANTHER" id="PTHR32315">
    <property type="entry name" value="ADENINE PHOSPHORIBOSYLTRANSFERASE"/>
    <property type="match status" value="1"/>
</dbReference>
<dbReference type="Gene3D" id="3.40.50.2020">
    <property type="match status" value="1"/>
</dbReference>
<evidence type="ECO:0000256" key="2">
    <source>
        <dbReference type="ARBA" id="ARBA00003968"/>
    </source>
</evidence>
<comment type="catalytic activity">
    <reaction evidence="1 11">
        <text>AMP + diphosphate = 5-phospho-alpha-D-ribose 1-diphosphate + adenine</text>
        <dbReference type="Rhea" id="RHEA:16609"/>
        <dbReference type="ChEBI" id="CHEBI:16708"/>
        <dbReference type="ChEBI" id="CHEBI:33019"/>
        <dbReference type="ChEBI" id="CHEBI:58017"/>
        <dbReference type="ChEBI" id="CHEBI:456215"/>
        <dbReference type="EC" id="2.4.2.7"/>
    </reaction>
</comment>
<name>A0A239EHY8_9ACTN</name>
<evidence type="ECO:0000256" key="7">
    <source>
        <dbReference type="ARBA" id="ARBA00022490"/>
    </source>
</evidence>
<evidence type="ECO:0000256" key="8">
    <source>
        <dbReference type="ARBA" id="ARBA00022676"/>
    </source>
</evidence>
<keyword evidence="7 11" id="KW-0963">Cytoplasm</keyword>
<comment type="similarity">
    <text evidence="5 11">Belongs to the purine/pyrimidine phosphoribosyltransferase family.</text>
</comment>
<keyword evidence="14" id="KW-1185">Reference proteome</keyword>
<dbReference type="SUPFAM" id="SSF53271">
    <property type="entry name" value="PRTase-like"/>
    <property type="match status" value="1"/>
</dbReference>
<dbReference type="InterPro" id="IPR005764">
    <property type="entry name" value="Ade_phspho_trans"/>
</dbReference>
<dbReference type="GO" id="GO:0003999">
    <property type="term" value="F:adenine phosphoribosyltransferase activity"/>
    <property type="evidence" value="ECO:0007669"/>
    <property type="project" value="UniProtKB-UniRule"/>
</dbReference>
<dbReference type="NCBIfam" id="NF002634">
    <property type="entry name" value="PRK02304.1-3"/>
    <property type="match status" value="1"/>
</dbReference>
<keyword evidence="10 11" id="KW-0660">Purine salvage</keyword>
<keyword evidence="9 11" id="KW-0808">Transferase</keyword>
<keyword evidence="8 11" id="KW-0328">Glycosyltransferase</keyword>
<protein>
    <recommendedName>
        <fullName evidence="6 11">Adenine phosphoribosyltransferase</fullName>
        <shortName evidence="11">APRT</shortName>
        <ecNumber evidence="6 11">2.4.2.7</ecNumber>
    </recommendedName>
</protein>
<comment type="subcellular location">
    <subcellularLocation>
        <location evidence="3 11">Cytoplasm</location>
    </subcellularLocation>
</comment>
<dbReference type="AlphaFoldDB" id="A0A239EHY8"/>
<dbReference type="Proteomes" id="UP000198415">
    <property type="component" value="Unassembled WGS sequence"/>
</dbReference>
<dbReference type="FunFam" id="3.40.50.2020:FF:000021">
    <property type="entry name" value="Adenine phosphoribosyltransferase"/>
    <property type="match status" value="1"/>
</dbReference>
<evidence type="ECO:0000256" key="9">
    <source>
        <dbReference type="ARBA" id="ARBA00022679"/>
    </source>
</evidence>
<evidence type="ECO:0000256" key="11">
    <source>
        <dbReference type="HAMAP-Rule" id="MF_00004"/>
    </source>
</evidence>
<evidence type="ECO:0000256" key="3">
    <source>
        <dbReference type="ARBA" id="ARBA00004496"/>
    </source>
</evidence>
<evidence type="ECO:0000259" key="12">
    <source>
        <dbReference type="Pfam" id="PF00156"/>
    </source>
</evidence>
<sequence>MVAGRFVGPFRPAARLSAVTTEIPLATGDCGAELAALVAGASIDVPDFPKPGVVFKDLMPLFADAEVFRRVIDGIAAHHGPGSFDVVAGVEARGFVVAAALAYAAGTGVVPIRKAGKLPRKALSASYALEYGEATLEVHEDAFVAGQRVLVVDDVLATGGTAAAAMDLVERAGGTVSGFTVLLELGFLNGRARLSSRAVRSLLTV</sequence>
<accession>A0A239EHY8</accession>
<dbReference type="CDD" id="cd06223">
    <property type="entry name" value="PRTases_typeI"/>
    <property type="match status" value="1"/>
</dbReference>
<evidence type="ECO:0000256" key="4">
    <source>
        <dbReference type="ARBA" id="ARBA00004659"/>
    </source>
</evidence>
<evidence type="ECO:0000313" key="13">
    <source>
        <dbReference type="EMBL" id="SNS43522.1"/>
    </source>
</evidence>
<evidence type="ECO:0000256" key="1">
    <source>
        <dbReference type="ARBA" id="ARBA00000868"/>
    </source>
</evidence>
<dbReference type="EC" id="2.4.2.7" evidence="6 11"/>